<proteinExistence type="predicted"/>
<keyword evidence="1" id="KW-1133">Transmembrane helix</keyword>
<reference evidence="2 3" key="1">
    <citation type="submission" date="2018-05" db="EMBL/GenBank/DDBJ databases">
        <title>Genome sequences of two Antarctic strains of Pseudomonas prosekii: insights into adaptation to extreme conditions.</title>
        <authorList>
            <person name="Snopkova K."/>
            <person name="Dufkova K."/>
            <person name="Cejkova D."/>
            <person name="Sedlacek I."/>
            <person name="Smajs D."/>
        </authorList>
    </citation>
    <scope>NUCLEOTIDE SEQUENCE [LARGE SCALE GENOMIC DNA]</scope>
    <source>
        <strain evidence="2 3">P2673</strain>
    </source>
</reference>
<dbReference type="EMBL" id="QFAW01000046">
    <property type="protein sequence ID" value="PWE40261.1"/>
    <property type="molecule type" value="Genomic_DNA"/>
</dbReference>
<dbReference type="Proteomes" id="UP000245056">
    <property type="component" value="Unassembled WGS sequence"/>
</dbReference>
<comment type="caution">
    <text evidence="2">The sequence shown here is derived from an EMBL/GenBank/DDBJ whole genome shotgun (WGS) entry which is preliminary data.</text>
</comment>
<accession>A0A2U2D275</accession>
<keyword evidence="1" id="KW-0812">Transmembrane</keyword>
<feature type="transmembrane region" description="Helical" evidence="1">
    <location>
        <begin position="45"/>
        <end position="66"/>
    </location>
</feature>
<dbReference type="AlphaFoldDB" id="A0A2U2D275"/>
<protein>
    <submittedName>
        <fullName evidence="2">Uncharacterized protein</fullName>
    </submittedName>
</protein>
<gene>
    <name evidence="2" type="ORF">C9I49_24245</name>
</gene>
<organism evidence="2 3">
    <name type="scientific">Pseudomonas prosekii</name>
    <dbReference type="NCBI Taxonomy" id="1148509"/>
    <lineage>
        <taxon>Bacteria</taxon>
        <taxon>Pseudomonadati</taxon>
        <taxon>Pseudomonadota</taxon>
        <taxon>Gammaproteobacteria</taxon>
        <taxon>Pseudomonadales</taxon>
        <taxon>Pseudomonadaceae</taxon>
        <taxon>Pseudomonas</taxon>
    </lineage>
</organism>
<dbReference type="OrthoDB" id="6422829at2"/>
<sequence length="216" mass="24041">MSPRFILIVAGVALSFMATVVAVYLNMYGISRVYDQAKWGAFGDYFGGILNPIFAMFAFLGVLWSLDLQMKQVRQLALDKKADEILQVVKDIDARLSALLQTHIGRTSGYDLYIFHMVAEAGRGAKQKGDSNGYKEFLQISTDPGSLVEAAVREIRHQVLTMCEFLKRYPQQQSGGYSPIIDYYASKTSRLIPMLGDLGGLPESVRECFDTTTRSA</sequence>
<dbReference type="RefSeq" id="WP_109522154.1">
    <property type="nucleotide sequence ID" value="NZ_QFAW01000046.1"/>
</dbReference>
<evidence type="ECO:0000313" key="2">
    <source>
        <dbReference type="EMBL" id="PWE40261.1"/>
    </source>
</evidence>
<evidence type="ECO:0000256" key="1">
    <source>
        <dbReference type="SAM" id="Phobius"/>
    </source>
</evidence>
<name>A0A2U2D275_9PSED</name>
<evidence type="ECO:0000313" key="3">
    <source>
        <dbReference type="Proteomes" id="UP000245056"/>
    </source>
</evidence>
<keyword evidence="1" id="KW-0472">Membrane</keyword>
<feature type="transmembrane region" description="Helical" evidence="1">
    <location>
        <begin position="5"/>
        <end position="25"/>
    </location>
</feature>